<keyword evidence="2" id="KW-1185">Reference proteome</keyword>
<protein>
    <submittedName>
        <fullName evidence="1">Uncharacterized protein</fullName>
    </submittedName>
</protein>
<reference evidence="1" key="1">
    <citation type="submission" date="2024-11" db="EMBL/GenBank/DDBJ databases">
        <authorList>
            <person name="Lucas J.A."/>
        </authorList>
    </citation>
    <scope>NUCLEOTIDE SEQUENCE</scope>
    <source>
        <strain evidence="1">Z 8.8</strain>
    </source>
</reference>
<comment type="caution">
    <text evidence="1">The sequence shown here is derived from an EMBL/GenBank/DDBJ whole genome shotgun (WGS) entry which is preliminary data.</text>
</comment>
<proteinExistence type="predicted"/>
<name>A0ACC7MUH5_9PSED</name>
<dbReference type="Proteomes" id="UP001622950">
    <property type="component" value="Unassembled WGS sequence"/>
</dbReference>
<organism evidence="1 2">
    <name type="scientific">Pseudomonas neuropathica</name>
    <dbReference type="NCBI Taxonomy" id="2730425"/>
    <lineage>
        <taxon>Bacteria</taxon>
        <taxon>Pseudomonadati</taxon>
        <taxon>Pseudomonadota</taxon>
        <taxon>Gammaproteobacteria</taxon>
        <taxon>Pseudomonadales</taxon>
        <taxon>Pseudomonadaceae</taxon>
        <taxon>Pseudomonas</taxon>
    </lineage>
</organism>
<accession>A0ACC7MUH5</accession>
<evidence type="ECO:0000313" key="2">
    <source>
        <dbReference type="Proteomes" id="UP001622950"/>
    </source>
</evidence>
<gene>
    <name evidence="1" type="ORF">ACJEBM_14845</name>
</gene>
<evidence type="ECO:0000313" key="1">
    <source>
        <dbReference type="EMBL" id="MFK9081953.1"/>
    </source>
</evidence>
<sequence>MTRHWSEDPYWTEAADRFYERREEGMKELVIDLDAISETLYDGDGPAYRALEAMLSVHEHEGWDGCRGAPRIVLALLQILSEQGRNSKQ</sequence>
<dbReference type="EMBL" id="JBJHQE010000025">
    <property type="protein sequence ID" value="MFK9081953.1"/>
    <property type="molecule type" value="Genomic_DNA"/>
</dbReference>